<dbReference type="OrthoDB" id="6773217at2759"/>
<dbReference type="AlphaFoldDB" id="A0A4C1VRI8"/>
<dbReference type="Proteomes" id="UP000299102">
    <property type="component" value="Unassembled WGS sequence"/>
</dbReference>
<sequence>MTSERDITCGPAAGSDHKGSDDGAGTLTLELRNGTMCSSRLWTCSNCLEMYCSRDWMHQKDLCELREEEWFIFNTLLTINNNIKTPPKIESTMKAAAIEETDQAVEITKDGKELITATADACLSNHSHQNNYSSLAVRAAVRFQRAQNCFFTEKVKNLHKDIMNIPKHVCGDYSDYEDYYCSVEKKLEIDNEPNVRELIASLMANASALAYHAQNLIHTINNNRAEQLNSVIAKYVEGVSPDAVFSDGIIVIKSTFGLNPEDAIKQKR</sequence>
<keyword evidence="3" id="KW-1185">Reference proteome</keyword>
<gene>
    <name evidence="2" type="ORF">EVAR_33008_1</name>
</gene>
<reference evidence="2 3" key="1">
    <citation type="journal article" date="2019" name="Commun. Biol.">
        <title>The bagworm genome reveals a unique fibroin gene that provides high tensile strength.</title>
        <authorList>
            <person name="Kono N."/>
            <person name="Nakamura H."/>
            <person name="Ohtoshi R."/>
            <person name="Tomita M."/>
            <person name="Numata K."/>
            <person name="Arakawa K."/>
        </authorList>
    </citation>
    <scope>NUCLEOTIDE SEQUENCE [LARGE SCALE GENOMIC DNA]</scope>
</reference>
<accession>A0A4C1VRI8</accession>
<evidence type="ECO:0000313" key="2">
    <source>
        <dbReference type="EMBL" id="GBP41281.1"/>
    </source>
</evidence>
<organism evidence="2 3">
    <name type="scientific">Eumeta variegata</name>
    <name type="common">Bagworm moth</name>
    <name type="synonym">Eumeta japonica</name>
    <dbReference type="NCBI Taxonomy" id="151549"/>
    <lineage>
        <taxon>Eukaryota</taxon>
        <taxon>Metazoa</taxon>
        <taxon>Ecdysozoa</taxon>
        <taxon>Arthropoda</taxon>
        <taxon>Hexapoda</taxon>
        <taxon>Insecta</taxon>
        <taxon>Pterygota</taxon>
        <taxon>Neoptera</taxon>
        <taxon>Endopterygota</taxon>
        <taxon>Lepidoptera</taxon>
        <taxon>Glossata</taxon>
        <taxon>Ditrysia</taxon>
        <taxon>Tineoidea</taxon>
        <taxon>Psychidae</taxon>
        <taxon>Oiketicinae</taxon>
        <taxon>Eumeta</taxon>
    </lineage>
</organism>
<evidence type="ECO:0000313" key="3">
    <source>
        <dbReference type="Proteomes" id="UP000299102"/>
    </source>
</evidence>
<feature type="region of interest" description="Disordered" evidence="1">
    <location>
        <begin position="1"/>
        <end position="22"/>
    </location>
</feature>
<proteinExistence type="predicted"/>
<protein>
    <submittedName>
        <fullName evidence="2">Uncharacterized protein</fullName>
    </submittedName>
</protein>
<name>A0A4C1VRI8_EUMVA</name>
<comment type="caution">
    <text evidence="2">The sequence shown here is derived from an EMBL/GenBank/DDBJ whole genome shotgun (WGS) entry which is preliminary data.</text>
</comment>
<dbReference type="EMBL" id="BGZK01000396">
    <property type="protein sequence ID" value="GBP41281.1"/>
    <property type="molecule type" value="Genomic_DNA"/>
</dbReference>
<evidence type="ECO:0000256" key="1">
    <source>
        <dbReference type="SAM" id="MobiDB-lite"/>
    </source>
</evidence>